<keyword evidence="2" id="KW-0732">Signal</keyword>
<accession>A0A345NNJ9</accession>
<evidence type="ECO:0000313" key="3">
    <source>
        <dbReference type="EMBL" id="AXH96607.1"/>
    </source>
</evidence>
<feature type="chain" id="PRO_5016930246" description="Lipoprotein" evidence="2">
    <location>
        <begin position="22"/>
        <end position="139"/>
    </location>
</feature>
<dbReference type="PROSITE" id="PS51257">
    <property type="entry name" value="PROKAR_LIPOPROTEIN"/>
    <property type="match status" value="1"/>
</dbReference>
<sequence length="139" mass="13616">MRAGALTATVLMLSACGGSGAVDVQEHQGAIALVAKDSEQGSDAEIGGVLGLGPGGCLGLLTEGSDAPVPLVWPAGSKLSEDGTSVTVPGLGEVRPGQTVTGGGGEDSNVEADRYSDVPEACLEQGRLVVAASIRSVTG</sequence>
<reference evidence="3 4" key="1">
    <citation type="submission" date="2018-07" db="EMBL/GenBank/DDBJ databases">
        <title>Complete genome sequencing of Ornithinimicrobium sp. AMA3305.</title>
        <authorList>
            <person name="Bae J.-W."/>
        </authorList>
    </citation>
    <scope>NUCLEOTIDE SEQUENCE [LARGE SCALE GENOMIC DNA]</scope>
    <source>
        <strain evidence="3 4">AMA3305</strain>
    </source>
</reference>
<evidence type="ECO:0000256" key="1">
    <source>
        <dbReference type="SAM" id="MobiDB-lite"/>
    </source>
</evidence>
<keyword evidence="4" id="KW-1185">Reference proteome</keyword>
<evidence type="ECO:0008006" key="5">
    <source>
        <dbReference type="Google" id="ProtNLM"/>
    </source>
</evidence>
<dbReference type="EMBL" id="CP031229">
    <property type="protein sequence ID" value="AXH96607.1"/>
    <property type="molecule type" value="Genomic_DNA"/>
</dbReference>
<name>A0A345NNJ9_9MICO</name>
<organism evidence="3 4">
    <name type="scientific">Ornithinimicrobium avium</name>
    <dbReference type="NCBI Taxonomy" id="2283195"/>
    <lineage>
        <taxon>Bacteria</taxon>
        <taxon>Bacillati</taxon>
        <taxon>Actinomycetota</taxon>
        <taxon>Actinomycetes</taxon>
        <taxon>Micrococcales</taxon>
        <taxon>Ornithinimicrobiaceae</taxon>
        <taxon>Ornithinimicrobium</taxon>
    </lineage>
</organism>
<evidence type="ECO:0000313" key="4">
    <source>
        <dbReference type="Proteomes" id="UP000253790"/>
    </source>
</evidence>
<dbReference type="KEGG" id="orn:DV701_11170"/>
<protein>
    <recommendedName>
        <fullName evidence="5">Lipoprotein</fullName>
    </recommendedName>
</protein>
<feature type="region of interest" description="Disordered" evidence="1">
    <location>
        <begin position="82"/>
        <end position="111"/>
    </location>
</feature>
<proteinExistence type="predicted"/>
<dbReference type="Proteomes" id="UP000253790">
    <property type="component" value="Chromosome"/>
</dbReference>
<feature type="signal peptide" evidence="2">
    <location>
        <begin position="1"/>
        <end position="21"/>
    </location>
</feature>
<evidence type="ECO:0000256" key="2">
    <source>
        <dbReference type="SAM" id="SignalP"/>
    </source>
</evidence>
<dbReference type="AlphaFoldDB" id="A0A345NNJ9"/>
<gene>
    <name evidence="3" type="ORF">DV701_11170</name>
</gene>
<dbReference type="OrthoDB" id="3383452at2"/>